<sequence>MSGSAPAASSAEAVLPVIPTALVEVDVVERWGEGIPAAVPVADVDGEPDLGTAAESLDLDTATLRALGTSGKVGEVRTLPLSDGRLGWAVGVGDGEPARWRTAGGALARTIRARIGDSGGEGDDPEDLGEALDVEYVQFRLPASATPELVSALTLGLALGEYHFKVSRRPAPPRLRKVLLVARQGEDTARLRNAARRAREWASATAVARDLANAPSNIKDPAWLASTAAAMAAPVTGLDATVRDEKWLAEHGFGGVLAVGGGSARPPRLLELTWGGAGGNGAEARHVVLVGKGITFDTGGISLKPAEGMEMMRTDMAGGGAVIGAMLAIARMELPVRVTALVPMAENHVSGSAYRPGDVVRHYDGTTTEVANTDAEGRMVMADALGYAVRDHQPDLLVDVATLTGAMKVALGLRTGGVFSSDEWLGERVREAGQRTGESWWPMPLSEDHAADVRGTTADVKQAGQGPGGLMAALFLREFTGNLAWAHLDIAGPARADKAYDEVVAGATGFAARTLVEFVAGLED</sequence>
<dbReference type="Pfam" id="PF00883">
    <property type="entry name" value="Peptidase_M17"/>
    <property type="match status" value="1"/>
</dbReference>
<gene>
    <name evidence="8" type="primary">pepA</name>
    <name evidence="10" type="ORF">SAMN04487905_102433</name>
</gene>
<feature type="binding site" evidence="8">
    <location>
        <position position="374"/>
    </location>
    <ligand>
        <name>Mn(2+)</name>
        <dbReference type="ChEBI" id="CHEBI:29035"/>
        <label>1</label>
    </ligand>
</feature>
<dbReference type="InterPro" id="IPR011356">
    <property type="entry name" value="Leucine_aapep/pepB"/>
</dbReference>
<evidence type="ECO:0000256" key="3">
    <source>
        <dbReference type="ARBA" id="ARBA00009528"/>
    </source>
</evidence>
<evidence type="ECO:0000259" key="9">
    <source>
        <dbReference type="PROSITE" id="PS00631"/>
    </source>
</evidence>
<dbReference type="GO" id="GO:0006508">
    <property type="term" value="P:proteolysis"/>
    <property type="evidence" value="ECO:0007669"/>
    <property type="project" value="UniProtKB-KW"/>
</dbReference>
<keyword evidence="5 8" id="KW-0645">Protease</keyword>
<feature type="binding site" evidence="8">
    <location>
        <position position="297"/>
    </location>
    <ligand>
        <name>Mn(2+)</name>
        <dbReference type="ChEBI" id="CHEBI:29035"/>
        <label>2</label>
    </ligand>
</feature>
<dbReference type="NCBIfam" id="NF002073">
    <property type="entry name" value="PRK00913.1-2"/>
    <property type="match status" value="1"/>
</dbReference>
<organism evidence="10 11">
    <name type="scientific">Actinopolyspora xinjiangensis</name>
    <dbReference type="NCBI Taxonomy" id="405564"/>
    <lineage>
        <taxon>Bacteria</taxon>
        <taxon>Bacillati</taxon>
        <taxon>Actinomycetota</taxon>
        <taxon>Actinomycetes</taxon>
        <taxon>Actinopolysporales</taxon>
        <taxon>Actinopolysporaceae</taxon>
        <taxon>Actinopolyspora</taxon>
    </lineage>
</organism>
<dbReference type="Proteomes" id="UP000199497">
    <property type="component" value="Unassembled WGS sequence"/>
</dbReference>
<evidence type="ECO:0000256" key="4">
    <source>
        <dbReference type="ARBA" id="ARBA00022438"/>
    </source>
</evidence>
<protein>
    <recommendedName>
        <fullName evidence="8">Probable cytosol aminopeptidase</fullName>
        <ecNumber evidence="8">3.4.11.1</ecNumber>
    </recommendedName>
    <alternativeName>
        <fullName evidence="8">Leucine aminopeptidase</fullName>
        <shortName evidence="8">LAP</shortName>
        <ecNumber evidence="8">3.4.11.10</ecNumber>
    </alternativeName>
    <alternativeName>
        <fullName evidence="8">Leucyl aminopeptidase</fullName>
    </alternativeName>
</protein>
<dbReference type="InterPro" id="IPR000819">
    <property type="entry name" value="Peptidase_M17_C"/>
</dbReference>
<keyword evidence="6 8" id="KW-0378">Hydrolase</keyword>
<dbReference type="PANTHER" id="PTHR11963:SF23">
    <property type="entry name" value="CYTOSOL AMINOPEPTIDASE"/>
    <property type="match status" value="1"/>
</dbReference>
<reference evidence="11" key="1">
    <citation type="submission" date="2016-10" db="EMBL/GenBank/DDBJ databases">
        <authorList>
            <person name="Varghese N."/>
            <person name="Submissions S."/>
        </authorList>
    </citation>
    <scope>NUCLEOTIDE SEQUENCE [LARGE SCALE GENOMIC DNA]</scope>
    <source>
        <strain evidence="11">DSM 46732</strain>
    </source>
</reference>
<evidence type="ECO:0000256" key="5">
    <source>
        <dbReference type="ARBA" id="ARBA00022670"/>
    </source>
</evidence>
<dbReference type="EMBL" id="FNJR01000002">
    <property type="protein sequence ID" value="SDP21784.1"/>
    <property type="molecule type" value="Genomic_DNA"/>
</dbReference>
<keyword evidence="8" id="KW-0963">Cytoplasm</keyword>
<comment type="catalytic activity">
    <reaction evidence="2 8">
        <text>Release of an N-terminal amino acid, preferentially leucine, but not glutamic or aspartic acids.</text>
        <dbReference type="EC" id="3.4.11.10"/>
    </reaction>
</comment>
<dbReference type="PRINTS" id="PR00481">
    <property type="entry name" value="LAMNOPPTDASE"/>
</dbReference>
<feature type="binding site" evidence="8">
    <location>
        <position position="292"/>
    </location>
    <ligand>
        <name>Mn(2+)</name>
        <dbReference type="ChEBI" id="CHEBI:29035"/>
        <label>2</label>
    </ligand>
</feature>
<dbReference type="EC" id="3.4.11.1" evidence="8"/>
<dbReference type="GO" id="GO:0070006">
    <property type="term" value="F:metalloaminopeptidase activity"/>
    <property type="evidence" value="ECO:0007669"/>
    <property type="project" value="InterPro"/>
</dbReference>
<keyword evidence="4 8" id="KW-0031">Aminopeptidase</keyword>
<feature type="binding site" evidence="8">
    <location>
        <position position="376"/>
    </location>
    <ligand>
        <name>Mn(2+)</name>
        <dbReference type="ChEBI" id="CHEBI:29035"/>
        <label>2</label>
    </ligand>
</feature>
<dbReference type="GO" id="GO:0005737">
    <property type="term" value="C:cytoplasm"/>
    <property type="evidence" value="ECO:0007669"/>
    <property type="project" value="UniProtKB-SubCell"/>
</dbReference>
<evidence type="ECO:0000256" key="1">
    <source>
        <dbReference type="ARBA" id="ARBA00000135"/>
    </source>
</evidence>
<keyword evidence="11" id="KW-1185">Reference proteome</keyword>
<proteinExistence type="inferred from homology"/>
<comment type="catalytic activity">
    <reaction evidence="1 8">
        <text>Release of an N-terminal amino acid, Xaa-|-Yaa-, in which Xaa is preferably Leu, but may be other amino acids including Pro although not Arg or Lys, and Yaa may be Pro. Amino acid amides and methyl esters are also readily hydrolyzed, but rates on arylamides are exceedingly low.</text>
        <dbReference type="EC" id="3.4.11.1"/>
    </reaction>
</comment>
<evidence type="ECO:0000256" key="7">
    <source>
        <dbReference type="ARBA" id="ARBA00049972"/>
    </source>
</evidence>
<dbReference type="AlphaFoldDB" id="A0A1H0QX07"/>
<dbReference type="CDD" id="cd00433">
    <property type="entry name" value="Peptidase_M17"/>
    <property type="match status" value="1"/>
</dbReference>
<dbReference type="PROSITE" id="PS00631">
    <property type="entry name" value="CYTOSOL_AP"/>
    <property type="match status" value="1"/>
</dbReference>
<dbReference type="SUPFAM" id="SSF53187">
    <property type="entry name" value="Zn-dependent exopeptidases"/>
    <property type="match status" value="1"/>
</dbReference>
<dbReference type="InterPro" id="IPR043472">
    <property type="entry name" value="Macro_dom-like"/>
</dbReference>
<feature type="binding site" evidence="8">
    <location>
        <position position="315"/>
    </location>
    <ligand>
        <name>Mn(2+)</name>
        <dbReference type="ChEBI" id="CHEBI:29035"/>
        <label>2</label>
    </ligand>
</feature>
<comment type="cofactor">
    <cofactor evidence="8">
        <name>Mn(2+)</name>
        <dbReference type="ChEBI" id="CHEBI:29035"/>
    </cofactor>
    <text evidence="8">Binds 2 manganese ions per subunit.</text>
</comment>
<dbReference type="EC" id="3.4.11.10" evidence="8"/>
<accession>A0A1H0QX07</accession>
<evidence type="ECO:0000313" key="11">
    <source>
        <dbReference type="Proteomes" id="UP000199497"/>
    </source>
</evidence>
<feature type="domain" description="Cytosol aminopeptidase" evidence="9">
    <location>
        <begin position="372"/>
        <end position="379"/>
    </location>
</feature>
<evidence type="ECO:0000256" key="6">
    <source>
        <dbReference type="ARBA" id="ARBA00022801"/>
    </source>
</evidence>
<dbReference type="InterPro" id="IPR023042">
    <property type="entry name" value="Peptidase_M17_leu_NH2_pept"/>
</dbReference>
<feature type="active site" evidence="8">
    <location>
        <position position="304"/>
    </location>
</feature>
<keyword evidence="8" id="KW-0464">Manganese</keyword>
<dbReference type="Gene3D" id="3.40.630.10">
    <property type="entry name" value="Zn peptidases"/>
    <property type="match status" value="1"/>
</dbReference>
<feature type="active site" evidence="8">
    <location>
        <position position="378"/>
    </location>
</feature>
<dbReference type="GO" id="GO:0030145">
    <property type="term" value="F:manganese ion binding"/>
    <property type="evidence" value="ECO:0007669"/>
    <property type="project" value="UniProtKB-UniRule"/>
</dbReference>
<feature type="binding site" evidence="8">
    <location>
        <position position="297"/>
    </location>
    <ligand>
        <name>Mn(2+)</name>
        <dbReference type="ChEBI" id="CHEBI:29035"/>
        <label>1</label>
    </ligand>
</feature>
<dbReference type="STRING" id="405564.SAMN04487905_102433"/>
<comment type="similarity">
    <text evidence="3 8">Belongs to the peptidase M17 family.</text>
</comment>
<evidence type="ECO:0000313" key="10">
    <source>
        <dbReference type="EMBL" id="SDP21784.1"/>
    </source>
</evidence>
<dbReference type="HAMAP" id="MF_00181">
    <property type="entry name" value="Cytosol_peptidase_M17"/>
    <property type="match status" value="1"/>
</dbReference>
<evidence type="ECO:0000256" key="2">
    <source>
        <dbReference type="ARBA" id="ARBA00000967"/>
    </source>
</evidence>
<comment type="subcellular location">
    <subcellularLocation>
        <location evidence="8">Cytoplasm</location>
    </subcellularLocation>
</comment>
<evidence type="ECO:0000256" key="8">
    <source>
        <dbReference type="HAMAP-Rule" id="MF_00181"/>
    </source>
</evidence>
<feature type="binding site" evidence="8">
    <location>
        <position position="376"/>
    </location>
    <ligand>
        <name>Mn(2+)</name>
        <dbReference type="ChEBI" id="CHEBI:29035"/>
        <label>1</label>
    </ligand>
</feature>
<dbReference type="Gene3D" id="3.40.220.10">
    <property type="entry name" value="Leucine Aminopeptidase, subunit E, domain 1"/>
    <property type="match status" value="1"/>
</dbReference>
<keyword evidence="8" id="KW-0479">Metal-binding</keyword>
<name>A0A1H0QX07_9ACTN</name>
<dbReference type="PANTHER" id="PTHR11963">
    <property type="entry name" value="LEUCINE AMINOPEPTIDASE-RELATED"/>
    <property type="match status" value="1"/>
</dbReference>
<comment type="function">
    <text evidence="7 8">Presumably involved in the processing and regular turnover of intracellular proteins. Catalyzes the removal of unsubstituted N-terminal amino acids from various peptides.</text>
</comment>